<gene>
    <name evidence="3" type="ORF">KUTeg_021958</name>
</gene>
<comment type="caution">
    <text evidence="3">The sequence shown here is derived from an EMBL/GenBank/DDBJ whole genome shotgun (WGS) entry which is preliminary data.</text>
</comment>
<proteinExistence type="predicted"/>
<feature type="transmembrane region" description="Helical" evidence="1">
    <location>
        <begin position="20"/>
        <end position="37"/>
    </location>
</feature>
<evidence type="ECO:0000313" key="3">
    <source>
        <dbReference type="EMBL" id="KAJ8300439.1"/>
    </source>
</evidence>
<evidence type="ECO:0000259" key="2">
    <source>
        <dbReference type="Pfam" id="PF24784"/>
    </source>
</evidence>
<dbReference type="Proteomes" id="UP001217089">
    <property type="component" value="Unassembled WGS sequence"/>
</dbReference>
<feature type="domain" description="Temptin Cys/Cys disulfide" evidence="2">
    <location>
        <begin position="38"/>
        <end position="89"/>
    </location>
</feature>
<organism evidence="3 4">
    <name type="scientific">Tegillarca granosa</name>
    <name type="common">Malaysian cockle</name>
    <name type="synonym">Anadara granosa</name>
    <dbReference type="NCBI Taxonomy" id="220873"/>
    <lineage>
        <taxon>Eukaryota</taxon>
        <taxon>Metazoa</taxon>
        <taxon>Spiralia</taxon>
        <taxon>Lophotrochozoa</taxon>
        <taxon>Mollusca</taxon>
        <taxon>Bivalvia</taxon>
        <taxon>Autobranchia</taxon>
        <taxon>Pteriomorphia</taxon>
        <taxon>Arcoida</taxon>
        <taxon>Arcoidea</taxon>
        <taxon>Arcidae</taxon>
        <taxon>Tegillarca</taxon>
    </lineage>
</organism>
<dbReference type="EMBL" id="JARBDR010000919">
    <property type="protein sequence ID" value="KAJ8300439.1"/>
    <property type="molecule type" value="Genomic_DNA"/>
</dbReference>
<reference evidence="3 4" key="1">
    <citation type="submission" date="2022-12" db="EMBL/GenBank/DDBJ databases">
        <title>Chromosome-level genome of Tegillarca granosa.</title>
        <authorList>
            <person name="Kim J."/>
        </authorList>
    </citation>
    <scope>NUCLEOTIDE SEQUENCE [LARGE SCALE GENOMIC DNA]</scope>
    <source>
        <strain evidence="3">Teg-2019</strain>
        <tissue evidence="3">Adductor muscle</tissue>
    </source>
</reference>
<keyword evidence="1" id="KW-0812">Transmembrane</keyword>
<dbReference type="Pfam" id="PF24784">
    <property type="entry name" value="Temptin_C"/>
    <property type="match status" value="1"/>
</dbReference>
<accession>A0ABQ9E4U4</accession>
<name>A0ABQ9E4U4_TEGGR</name>
<dbReference type="InterPro" id="IPR057626">
    <property type="entry name" value="S-S_Temptin"/>
</dbReference>
<evidence type="ECO:0000256" key="1">
    <source>
        <dbReference type="SAM" id="Phobius"/>
    </source>
</evidence>
<sequence>MFQKCTFADVLGRQHEHNALLGRFVIFIYLLGYWQSVTSFRHYQDLIPNGQNVPHSCLDNFLWHGIGHQRFKGAGPLNRFGIDFIKFKKALKMK</sequence>
<keyword evidence="4" id="KW-1185">Reference proteome</keyword>
<keyword evidence="1" id="KW-1133">Transmembrane helix</keyword>
<evidence type="ECO:0000313" key="4">
    <source>
        <dbReference type="Proteomes" id="UP001217089"/>
    </source>
</evidence>
<protein>
    <recommendedName>
        <fullName evidence="2">Temptin Cys/Cys disulfide domain-containing protein</fullName>
    </recommendedName>
</protein>
<keyword evidence="1" id="KW-0472">Membrane</keyword>